<dbReference type="CDD" id="cd23935">
    <property type="entry name" value="AGPR_2_C"/>
    <property type="match status" value="1"/>
</dbReference>
<dbReference type="Proteomes" id="UP001154255">
    <property type="component" value="Unassembled WGS sequence"/>
</dbReference>
<comment type="catalytic activity">
    <reaction evidence="6">
        <text>N-acetyl-L-glutamate 5-semialdehyde + phosphate + NADP(+) = N-acetyl-L-glutamyl 5-phosphate + NADPH + H(+)</text>
        <dbReference type="Rhea" id="RHEA:21588"/>
        <dbReference type="ChEBI" id="CHEBI:15378"/>
        <dbReference type="ChEBI" id="CHEBI:29123"/>
        <dbReference type="ChEBI" id="CHEBI:43474"/>
        <dbReference type="ChEBI" id="CHEBI:57783"/>
        <dbReference type="ChEBI" id="CHEBI:57936"/>
        <dbReference type="ChEBI" id="CHEBI:58349"/>
        <dbReference type="EC" id="1.2.1.38"/>
    </reaction>
</comment>
<keyword evidence="4 6" id="KW-0521">NADP</keyword>
<dbReference type="GO" id="GO:0051287">
    <property type="term" value="F:NAD binding"/>
    <property type="evidence" value="ECO:0007669"/>
    <property type="project" value="InterPro"/>
</dbReference>
<dbReference type="NCBIfam" id="TIGR01851">
    <property type="entry name" value="argC_other"/>
    <property type="match status" value="1"/>
</dbReference>
<dbReference type="InterPro" id="IPR058924">
    <property type="entry name" value="AGPR_dimerisation_dom"/>
</dbReference>
<dbReference type="Proteomes" id="UP001154259">
    <property type="component" value="Unassembled WGS sequence"/>
</dbReference>
<comment type="subcellular location">
    <subcellularLocation>
        <location evidence="6">Cytoplasm</location>
    </subcellularLocation>
</comment>
<comment type="function">
    <text evidence="6">Catalyzes the NADPH-dependent reduction of N-acetyl-5-glutamyl phosphate to yield N-acetyl-L-glutamate 5-semialdehyde.</text>
</comment>
<dbReference type="EMBL" id="CAMXCM010000004">
    <property type="protein sequence ID" value="CAI3947983.1"/>
    <property type="molecule type" value="Genomic_DNA"/>
</dbReference>
<evidence type="ECO:0000313" key="11">
    <source>
        <dbReference type="Proteomes" id="UP001154259"/>
    </source>
</evidence>
<evidence type="ECO:0000313" key="10">
    <source>
        <dbReference type="Proteomes" id="UP001154255"/>
    </source>
</evidence>
<name>A0A9W4TQ73_9PROT</name>
<dbReference type="PANTHER" id="PTHR32338:SF10">
    <property type="entry name" value="N-ACETYL-GAMMA-GLUTAMYL-PHOSPHATE REDUCTASE, CHLOROPLASTIC-RELATED"/>
    <property type="match status" value="1"/>
</dbReference>
<dbReference type="Pfam" id="PF22698">
    <property type="entry name" value="Semialdhyde_dhC_1"/>
    <property type="match status" value="1"/>
</dbReference>
<proteinExistence type="inferred from homology"/>
<dbReference type="GO" id="GO:0006526">
    <property type="term" value="P:L-arginine biosynthetic process"/>
    <property type="evidence" value="ECO:0007669"/>
    <property type="project" value="UniProtKB-UniRule"/>
</dbReference>
<dbReference type="HAMAP" id="MF_01110">
    <property type="entry name" value="ArgC_type2"/>
    <property type="match status" value="1"/>
</dbReference>
<sequence length="306" mass="33077">MMSQMPKIFIDGEYGTTGLGIRQRLGNLPVQVCSIPVEQRHDMKVRLDMMAQVDLVVLCLPDEASRESVAAIQSLSGHQPKVLDASTAFRTHPDWVYGFAELDLGQAEKIKSAPLVANPGCYSSGAIALLHPLVKAGIIAKDYPLTINAISGYSGGGKQMIASYEVTKDAPPFMLYGLSLQHKHLPEIVHYAGLSREPIFVPSVGNFPQGMIVSVPLHVDTLSNNANIDDIKQCLQQHYADGNVVSFVDEVPAKVSGDHLALTDQMELHVHSNVRQDMVVLTATFDNLGKGASGAAIQNIRLMLGV</sequence>
<dbReference type="InterPro" id="IPR000534">
    <property type="entry name" value="Semialdehyde_DH_NAD-bd"/>
</dbReference>
<evidence type="ECO:0000259" key="7">
    <source>
        <dbReference type="SMART" id="SM00859"/>
    </source>
</evidence>
<evidence type="ECO:0000313" key="9">
    <source>
        <dbReference type="EMBL" id="CAI3948496.1"/>
    </source>
</evidence>
<comment type="pathway">
    <text evidence="6">Amino-acid biosynthesis; L-arginine biosynthesis; N(2)-acetyl-L-ornithine from L-glutamate: step 3/4.</text>
</comment>
<evidence type="ECO:0000256" key="1">
    <source>
        <dbReference type="ARBA" id="ARBA00022490"/>
    </source>
</evidence>
<keyword evidence="2 6" id="KW-0055">Arginine biosynthesis</keyword>
<dbReference type="GO" id="GO:0005737">
    <property type="term" value="C:cytoplasm"/>
    <property type="evidence" value="ECO:0007669"/>
    <property type="project" value="UniProtKB-SubCell"/>
</dbReference>
<accession>A0A9W4TQ73</accession>
<dbReference type="EC" id="1.2.1.38" evidence="6"/>
<dbReference type="PANTHER" id="PTHR32338">
    <property type="entry name" value="N-ACETYL-GAMMA-GLUTAMYL-PHOSPHATE REDUCTASE, CHLOROPLASTIC-RELATED-RELATED"/>
    <property type="match status" value="1"/>
</dbReference>
<feature type="active site" evidence="6">
    <location>
        <position position="121"/>
    </location>
</feature>
<dbReference type="Gene3D" id="3.30.360.10">
    <property type="entry name" value="Dihydrodipicolinate Reductase, domain 2"/>
    <property type="match status" value="1"/>
</dbReference>
<protein>
    <recommendedName>
        <fullName evidence="6">N-acetyl-gamma-glutamyl-phosphate reductase</fullName>
        <shortName evidence="6">AGPR</shortName>
        <ecNumber evidence="6">1.2.1.38</ecNumber>
    </recommendedName>
    <alternativeName>
        <fullName evidence="6">N-acetyl-glutamate semialdehyde dehydrogenase</fullName>
        <shortName evidence="6">NAGSA dehydrogenase</shortName>
    </alternativeName>
</protein>
<comment type="similarity">
    <text evidence="6">Belongs to the NAGSA dehydrogenase family. Type 2 subfamily.</text>
</comment>
<dbReference type="InterPro" id="IPR036291">
    <property type="entry name" value="NAD(P)-bd_dom_sf"/>
</dbReference>
<dbReference type="Pfam" id="PF01118">
    <property type="entry name" value="Semialdhyde_dh"/>
    <property type="match status" value="1"/>
</dbReference>
<keyword evidence="1 6" id="KW-0963">Cytoplasm</keyword>
<keyword evidence="11" id="KW-1185">Reference proteome</keyword>
<dbReference type="InterPro" id="IPR010136">
    <property type="entry name" value="AGPR_type-2"/>
</dbReference>
<dbReference type="Gene3D" id="3.40.50.720">
    <property type="entry name" value="NAD(P)-binding Rossmann-like Domain"/>
    <property type="match status" value="1"/>
</dbReference>
<evidence type="ECO:0000313" key="8">
    <source>
        <dbReference type="EMBL" id="CAI3947983.1"/>
    </source>
</evidence>
<dbReference type="SMART" id="SM00859">
    <property type="entry name" value="Semialdhyde_dh"/>
    <property type="match status" value="1"/>
</dbReference>
<dbReference type="GO" id="GO:0003942">
    <property type="term" value="F:N-acetyl-gamma-glutamyl-phosphate reductase activity"/>
    <property type="evidence" value="ECO:0007669"/>
    <property type="project" value="UniProtKB-UniRule"/>
</dbReference>
<dbReference type="InterPro" id="IPR050085">
    <property type="entry name" value="AGPR"/>
</dbReference>
<evidence type="ECO:0000256" key="6">
    <source>
        <dbReference type="HAMAP-Rule" id="MF_01110"/>
    </source>
</evidence>
<keyword evidence="5 6" id="KW-0560">Oxidoreductase</keyword>
<organism evidence="8 10">
    <name type="scientific">Commensalibacter communis</name>
    <dbReference type="NCBI Taxonomy" id="2972786"/>
    <lineage>
        <taxon>Bacteria</taxon>
        <taxon>Pseudomonadati</taxon>
        <taxon>Pseudomonadota</taxon>
        <taxon>Alphaproteobacteria</taxon>
        <taxon>Acetobacterales</taxon>
        <taxon>Acetobacteraceae</taxon>
    </lineage>
</organism>
<evidence type="ECO:0000256" key="3">
    <source>
        <dbReference type="ARBA" id="ARBA00022605"/>
    </source>
</evidence>
<feature type="domain" description="Semialdehyde dehydrogenase NAD-binding" evidence="7">
    <location>
        <begin position="7"/>
        <end position="110"/>
    </location>
</feature>
<dbReference type="SUPFAM" id="SSF51735">
    <property type="entry name" value="NAD(P)-binding Rossmann-fold domains"/>
    <property type="match status" value="1"/>
</dbReference>
<evidence type="ECO:0000256" key="4">
    <source>
        <dbReference type="ARBA" id="ARBA00022857"/>
    </source>
</evidence>
<comment type="caution">
    <text evidence="8">The sequence shown here is derived from an EMBL/GenBank/DDBJ whole genome shotgun (WGS) entry which is preliminary data.</text>
</comment>
<dbReference type="SUPFAM" id="SSF55347">
    <property type="entry name" value="Glyceraldehyde-3-phosphate dehydrogenase-like, C-terminal domain"/>
    <property type="match status" value="1"/>
</dbReference>
<dbReference type="AlphaFoldDB" id="A0A9W4TQ73"/>
<reference evidence="8" key="1">
    <citation type="submission" date="2022-10" db="EMBL/GenBank/DDBJ databases">
        <authorList>
            <person name="Botero Cardona J."/>
        </authorList>
    </citation>
    <scope>NUCLEOTIDE SEQUENCE</scope>
    <source>
        <strain evidence="8">LMG 31819</strain>
        <strain evidence="9">R-53529</strain>
    </source>
</reference>
<dbReference type="EMBL" id="CAMXCS010000003">
    <property type="protein sequence ID" value="CAI3948496.1"/>
    <property type="molecule type" value="Genomic_DNA"/>
</dbReference>
<keyword evidence="3 6" id="KW-0028">Amino-acid biosynthesis</keyword>
<evidence type="ECO:0000256" key="5">
    <source>
        <dbReference type="ARBA" id="ARBA00023002"/>
    </source>
</evidence>
<gene>
    <name evidence="6" type="primary">argC</name>
    <name evidence="9" type="ORF">R53529_LOCUS1552</name>
    <name evidence="8" type="ORF">R53530_LOCUS1646</name>
</gene>
<evidence type="ECO:0000256" key="2">
    <source>
        <dbReference type="ARBA" id="ARBA00022571"/>
    </source>
</evidence>